<evidence type="ECO:0000313" key="1">
    <source>
        <dbReference type="EMBL" id="BCB25298.1"/>
    </source>
</evidence>
<protein>
    <submittedName>
        <fullName evidence="1">Uncharacterized protein</fullName>
    </submittedName>
</protein>
<gene>
    <name evidence="1" type="ORF">SKTS_01840</name>
</gene>
<dbReference type="KEGG" id="slac:SKTS_01840"/>
<keyword evidence="2" id="KW-1185">Reference proteome</keyword>
<organism evidence="1 2">
    <name type="scientific">Sulfurimicrobium lacus</name>
    <dbReference type="NCBI Taxonomy" id="2715678"/>
    <lineage>
        <taxon>Bacteria</taxon>
        <taxon>Pseudomonadati</taxon>
        <taxon>Pseudomonadota</taxon>
        <taxon>Betaproteobacteria</taxon>
        <taxon>Nitrosomonadales</taxon>
        <taxon>Sulfuricellaceae</taxon>
        <taxon>Sulfurimicrobium</taxon>
    </lineage>
</organism>
<reference evidence="2" key="1">
    <citation type="submission" date="2020-03" db="EMBL/GenBank/DDBJ databases">
        <title>Complete genome sequence of sulfur-oxidizing bacterium skT11.</title>
        <authorList>
            <person name="Kanda M."/>
            <person name="Kojima H."/>
            <person name="Fukui M."/>
        </authorList>
    </citation>
    <scope>NUCLEOTIDE SEQUENCE [LARGE SCALE GENOMIC DNA]</scope>
    <source>
        <strain evidence="2">skT11</strain>
    </source>
</reference>
<accession>A0A6F8V6I1</accession>
<dbReference type="EMBL" id="AP022853">
    <property type="protein sequence ID" value="BCB25298.1"/>
    <property type="molecule type" value="Genomic_DNA"/>
</dbReference>
<sequence length="52" mass="5933">MSSENKKTIEDALEFADKLTEGATFYAGKWDLEVVLAMLAAEVRRLRRENKS</sequence>
<dbReference type="AlphaFoldDB" id="A0A6F8V6I1"/>
<dbReference type="RefSeq" id="WP_173059000.1">
    <property type="nucleotide sequence ID" value="NZ_AP022853.1"/>
</dbReference>
<proteinExistence type="predicted"/>
<dbReference type="Proteomes" id="UP000502260">
    <property type="component" value="Chromosome"/>
</dbReference>
<name>A0A6F8V6I1_9PROT</name>
<evidence type="ECO:0000313" key="2">
    <source>
        <dbReference type="Proteomes" id="UP000502260"/>
    </source>
</evidence>